<dbReference type="Proteomes" id="UP001524460">
    <property type="component" value="Unassembled WGS sequence"/>
</dbReference>
<protein>
    <recommendedName>
        <fullName evidence="3">DUF4852 domain-containing protein</fullName>
    </recommendedName>
</protein>
<dbReference type="EMBL" id="JANEYT010000146">
    <property type="protein sequence ID" value="MCQ1061340.1"/>
    <property type="molecule type" value="Genomic_DNA"/>
</dbReference>
<dbReference type="RefSeq" id="WP_255045457.1">
    <property type="nucleotide sequence ID" value="NZ_JANEYT010000146.1"/>
</dbReference>
<reference evidence="1 2" key="1">
    <citation type="submission" date="2022-07" db="EMBL/GenBank/DDBJ databases">
        <title>Photobacterium pectinilyticum sp. nov., a marine bacterium isolated from surface seawater of Qingdao offshore.</title>
        <authorList>
            <person name="Wang X."/>
        </authorList>
    </citation>
    <scope>NUCLEOTIDE SEQUENCE [LARGE SCALE GENOMIC DNA]</scope>
    <source>
        <strain evidence="1 2">ZSDE20</strain>
    </source>
</reference>
<proteinExistence type="predicted"/>
<evidence type="ECO:0008006" key="3">
    <source>
        <dbReference type="Google" id="ProtNLM"/>
    </source>
</evidence>
<comment type="caution">
    <text evidence="1">The sequence shown here is derived from an EMBL/GenBank/DDBJ whole genome shotgun (WGS) entry which is preliminary data.</text>
</comment>
<gene>
    <name evidence="1" type="ORF">NHN17_25310</name>
</gene>
<keyword evidence="2" id="KW-1185">Reference proteome</keyword>
<evidence type="ECO:0000313" key="1">
    <source>
        <dbReference type="EMBL" id="MCQ1061340.1"/>
    </source>
</evidence>
<name>A0ABT1N9A9_9GAMM</name>
<accession>A0ABT1N9A9</accession>
<evidence type="ECO:0000313" key="2">
    <source>
        <dbReference type="Proteomes" id="UP001524460"/>
    </source>
</evidence>
<organism evidence="1 2">
    <name type="scientific">Photobacterium pectinilyticum</name>
    <dbReference type="NCBI Taxonomy" id="2906793"/>
    <lineage>
        <taxon>Bacteria</taxon>
        <taxon>Pseudomonadati</taxon>
        <taxon>Pseudomonadota</taxon>
        <taxon>Gammaproteobacteria</taxon>
        <taxon>Vibrionales</taxon>
        <taxon>Vibrionaceae</taxon>
        <taxon>Photobacterium</taxon>
    </lineage>
</organism>
<sequence>MRHKISCSVIIVSLTTSAFCYSHDYEKLNSTQGGKVYVSAIEQGRLYPVSPMSFNQLYEYYKDMKLKNKLEDKSRILNDKLFYSSIKDFSGEACAMLWRYENNKPHKFRAGGEDIQVQLNRTKIESTPFFDRLSPWYEKPYSITYQNKRNAYYHFFPSGNSFSPKHLGYAIHRSSALFGQGKGKKNDLVFSIQTYFLSVKDNNIQDTGTLIERDIALISPIYVPFTIGEIGRFSSEQHAVLECKSNAKFILPLWN</sequence>